<accession>A0A9K3KT01</accession>
<evidence type="ECO:0000313" key="3">
    <source>
        <dbReference type="Proteomes" id="UP000693970"/>
    </source>
</evidence>
<gene>
    <name evidence="2" type="ORF">IV203_011341</name>
</gene>
<proteinExistence type="predicted"/>
<dbReference type="Proteomes" id="UP000693970">
    <property type="component" value="Unassembled WGS sequence"/>
</dbReference>
<name>A0A9K3KT01_9STRA</name>
<dbReference type="EMBL" id="JAGRRH010000019">
    <property type="protein sequence ID" value="KAG7348744.1"/>
    <property type="molecule type" value="Genomic_DNA"/>
</dbReference>
<reference evidence="2" key="2">
    <citation type="submission" date="2021-04" db="EMBL/GenBank/DDBJ databases">
        <authorList>
            <person name="Podell S."/>
        </authorList>
    </citation>
    <scope>NUCLEOTIDE SEQUENCE</scope>
    <source>
        <strain evidence="2">Hildebrandi</strain>
    </source>
</reference>
<evidence type="ECO:0000256" key="1">
    <source>
        <dbReference type="SAM" id="MobiDB-lite"/>
    </source>
</evidence>
<feature type="compositionally biased region" description="Low complexity" evidence="1">
    <location>
        <begin position="26"/>
        <end position="41"/>
    </location>
</feature>
<dbReference type="AlphaFoldDB" id="A0A9K3KT01"/>
<evidence type="ECO:0000313" key="2">
    <source>
        <dbReference type="EMBL" id="KAG7348744.1"/>
    </source>
</evidence>
<reference evidence="2" key="1">
    <citation type="journal article" date="2021" name="Sci. Rep.">
        <title>Diploid genomic architecture of Nitzschia inconspicua, an elite biomass production diatom.</title>
        <authorList>
            <person name="Oliver A."/>
            <person name="Podell S."/>
            <person name="Pinowska A."/>
            <person name="Traller J.C."/>
            <person name="Smith S.R."/>
            <person name="McClure R."/>
            <person name="Beliaev A."/>
            <person name="Bohutskyi P."/>
            <person name="Hill E.A."/>
            <person name="Rabines A."/>
            <person name="Zheng H."/>
            <person name="Allen L.Z."/>
            <person name="Kuo A."/>
            <person name="Grigoriev I.V."/>
            <person name="Allen A.E."/>
            <person name="Hazlebeck D."/>
            <person name="Allen E.E."/>
        </authorList>
    </citation>
    <scope>NUCLEOTIDE SEQUENCE</scope>
    <source>
        <strain evidence="2">Hildebrandi</strain>
    </source>
</reference>
<feature type="region of interest" description="Disordered" evidence="1">
    <location>
        <begin position="22"/>
        <end position="41"/>
    </location>
</feature>
<comment type="caution">
    <text evidence="2">The sequence shown here is derived from an EMBL/GenBank/DDBJ whole genome shotgun (WGS) entry which is preliminary data.</text>
</comment>
<organism evidence="2 3">
    <name type="scientific">Nitzschia inconspicua</name>
    <dbReference type="NCBI Taxonomy" id="303405"/>
    <lineage>
        <taxon>Eukaryota</taxon>
        <taxon>Sar</taxon>
        <taxon>Stramenopiles</taxon>
        <taxon>Ochrophyta</taxon>
        <taxon>Bacillariophyta</taxon>
        <taxon>Bacillariophyceae</taxon>
        <taxon>Bacillariophycidae</taxon>
        <taxon>Bacillariales</taxon>
        <taxon>Bacillariaceae</taxon>
        <taxon>Nitzschia</taxon>
    </lineage>
</organism>
<protein>
    <submittedName>
        <fullName evidence="2">Uncharacterized protein</fullName>
    </submittedName>
</protein>
<keyword evidence="3" id="KW-1185">Reference proteome</keyword>
<sequence>MIPPTTPPGYYSVDTSDDCGSDFWDNNTSTNTNGNNKNNTSTTCLPSLIPKPDHLYGTMTPVAHTPNAKLYESLATPRRFLLFTCPIRIKLKSVVDIFVNATWRNNTS</sequence>